<keyword evidence="3" id="KW-1185">Reference proteome</keyword>
<organism evidence="2 3">
    <name type="scientific">Lepraria neglecta</name>
    <dbReference type="NCBI Taxonomy" id="209136"/>
    <lineage>
        <taxon>Eukaryota</taxon>
        <taxon>Fungi</taxon>
        <taxon>Dikarya</taxon>
        <taxon>Ascomycota</taxon>
        <taxon>Pezizomycotina</taxon>
        <taxon>Lecanoromycetes</taxon>
        <taxon>OSLEUM clade</taxon>
        <taxon>Lecanoromycetidae</taxon>
        <taxon>Lecanorales</taxon>
        <taxon>Lecanorineae</taxon>
        <taxon>Stereocaulaceae</taxon>
        <taxon>Lepraria</taxon>
    </lineage>
</organism>
<evidence type="ECO:0000256" key="1">
    <source>
        <dbReference type="SAM" id="MobiDB-lite"/>
    </source>
</evidence>
<dbReference type="Proteomes" id="UP001276659">
    <property type="component" value="Unassembled WGS sequence"/>
</dbReference>
<dbReference type="EMBL" id="JASNWA010000007">
    <property type="protein sequence ID" value="KAK3172331.1"/>
    <property type="molecule type" value="Genomic_DNA"/>
</dbReference>
<name>A0AAE0DJX9_9LECA</name>
<evidence type="ECO:0000313" key="2">
    <source>
        <dbReference type="EMBL" id="KAK3172331.1"/>
    </source>
</evidence>
<dbReference type="AlphaFoldDB" id="A0AAE0DJX9"/>
<gene>
    <name evidence="2" type="ORF">OEA41_005652</name>
</gene>
<sequence>MPHYDDPPDDGIMLKKMRVPIVTAIWILTPLEQLCMTPSEALKPNDGDALSSIPAVTQKQGPGAEVEEYTGATSAEARSFKQRAIALGPKGLERTLDGERAAVLFRTSRGEAKMVAYLYRELEDLSRRKGPESSWRIISQDRRMRGIWGLG</sequence>
<reference evidence="2" key="1">
    <citation type="submission" date="2022-11" db="EMBL/GenBank/DDBJ databases">
        <title>Chromosomal genome sequence assembly and mating type (MAT) locus characterization of the leprose asexual lichenized fungus Lepraria neglecta (Nyl.) Erichsen.</title>
        <authorList>
            <person name="Allen J.L."/>
            <person name="Pfeffer B."/>
        </authorList>
    </citation>
    <scope>NUCLEOTIDE SEQUENCE</scope>
    <source>
        <strain evidence="2">Allen 5258</strain>
    </source>
</reference>
<accession>A0AAE0DJX9</accession>
<feature type="region of interest" description="Disordered" evidence="1">
    <location>
        <begin position="51"/>
        <end position="73"/>
    </location>
</feature>
<proteinExistence type="predicted"/>
<evidence type="ECO:0000313" key="3">
    <source>
        <dbReference type="Proteomes" id="UP001276659"/>
    </source>
</evidence>
<comment type="caution">
    <text evidence="2">The sequence shown here is derived from an EMBL/GenBank/DDBJ whole genome shotgun (WGS) entry which is preliminary data.</text>
</comment>
<protein>
    <submittedName>
        <fullName evidence="2">Uncharacterized protein</fullName>
    </submittedName>
</protein>